<dbReference type="OrthoDB" id="6258697at2759"/>
<protein>
    <recommendedName>
        <fullName evidence="1">DDE-1 domain-containing protein</fullName>
    </recommendedName>
</protein>
<dbReference type="EMBL" id="HG001677">
    <property type="protein sequence ID" value="CDF34203.1"/>
    <property type="molecule type" value="Genomic_DNA"/>
</dbReference>
<keyword evidence="3" id="KW-1185">Reference proteome</keyword>
<dbReference type="InterPro" id="IPR004875">
    <property type="entry name" value="DDE_SF_endonuclease_dom"/>
</dbReference>
<dbReference type="RefSeq" id="XP_005714022.1">
    <property type="nucleotide sequence ID" value="XM_005713965.1"/>
</dbReference>
<evidence type="ECO:0000259" key="1">
    <source>
        <dbReference type="Pfam" id="PF03184"/>
    </source>
</evidence>
<dbReference type="Pfam" id="PF03184">
    <property type="entry name" value="DDE_1"/>
    <property type="match status" value="1"/>
</dbReference>
<evidence type="ECO:0000313" key="3">
    <source>
        <dbReference type="Proteomes" id="UP000012073"/>
    </source>
</evidence>
<dbReference type="Proteomes" id="UP000012073">
    <property type="component" value="Unassembled WGS sequence"/>
</dbReference>
<evidence type="ECO:0000313" key="2">
    <source>
        <dbReference type="EMBL" id="CDF34203.1"/>
    </source>
</evidence>
<dbReference type="GO" id="GO:0003676">
    <property type="term" value="F:nucleic acid binding"/>
    <property type="evidence" value="ECO:0007669"/>
    <property type="project" value="InterPro"/>
</dbReference>
<feature type="domain" description="DDE-1" evidence="1">
    <location>
        <begin position="22"/>
        <end position="82"/>
    </location>
</feature>
<accession>R7Q8S5</accession>
<dbReference type="KEGG" id="ccp:CHC_T00002801001"/>
<name>R7Q8S5_CHOCR</name>
<dbReference type="AlphaFoldDB" id="R7Q8S5"/>
<reference evidence="3" key="1">
    <citation type="journal article" date="2013" name="Proc. Natl. Acad. Sci. U.S.A.">
        <title>Genome structure and metabolic features in the red seaweed Chondrus crispus shed light on evolution of the Archaeplastida.</title>
        <authorList>
            <person name="Collen J."/>
            <person name="Porcel B."/>
            <person name="Carre W."/>
            <person name="Ball S.G."/>
            <person name="Chaparro C."/>
            <person name="Tonon T."/>
            <person name="Barbeyron T."/>
            <person name="Michel G."/>
            <person name="Noel B."/>
            <person name="Valentin K."/>
            <person name="Elias M."/>
            <person name="Artiguenave F."/>
            <person name="Arun A."/>
            <person name="Aury J.M."/>
            <person name="Barbosa-Neto J.F."/>
            <person name="Bothwell J.H."/>
            <person name="Bouget F.Y."/>
            <person name="Brillet L."/>
            <person name="Cabello-Hurtado F."/>
            <person name="Capella-Gutierrez S."/>
            <person name="Charrier B."/>
            <person name="Cladiere L."/>
            <person name="Cock J.M."/>
            <person name="Coelho S.M."/>
            <person name="Colleoni C."/>
            <person name="Czjzek M."/>
            <person name="Da Silva C."/>
            <person name="Delage L."/>
            <person name="Denoeud F."/>
            <person name="Deschamps P."/>
            <person name="Dittami S.M."/>
            <person name="Gabaldon T."/>
            <person name="Gachon C.M."/>
            <person name="Groisillier A."/>
            <person name="Herve C."/>
            <person name="Jabbari K."/>
            <person name="Katinka M."/>
            <person name="Kloareg B."/>
            <person name="Kowalczyk N."/>
            <person name="Labadie K."/>
            <person name="Leblanc C."/>
            <person name="Lopez P.J."/>
            <person name="McLachlan D.H."/>
            <person name="Meslet-Cladiere L."/>
            <person name="Moustafa A."/>
            <person name="Nehr Z."/>
            <person name="Nyvall Collen P."/>
            <person name="Panaud O."/>
            <person name="Partensky F."/>
            <person name="Poulain J."/>
            <person name="Rensing S.A."/>
            <person name="Rousvoal S."/>
            <person name="Samson G."/>
            <person name="Symeonidi A."/>
            <person name="Weissenbach J."/>
            <person name="Zambounis A."/>
            <person name="Wincker P."/>
            <person name="Boyen C."/>
        </authorList>
    </citation>
    <scope>NUCLEOTIDE SEQUENCE [LARGE SCALE GENOMIC DNA]</scope>
    <source>
        <strain evidence="3">cv. Stackhouse</strain>
    </source>
</reference>
<organism evidence="2 3">
    <name type="scientific">Chondrus crispus</name>
    <name type="common">Carrageen Irish moss</name>
    <name type="synonym">Polymorpha crispa</name>
    <dbReference type="NCBI Taxonomy" id="2769"/>
    <lineage>
        <taxon>Eukaryota</taxon>
        <taxon>Rhodophyta</taxon>
        <taxon>Florideophyceae</taxon>
        <taxon>Rhodymeniophycidae</taxon>
        <taxon>Gigartinales</taxon>
        <taxon>Gigartinaceae</taxon>
        <taxon>Chondrus</taxon>
    </lineage>
</organism>
<dbReference type="GeneID" id="17321741"/>
<gene>
    <name evidence="2" type="ORF">CHC_T00002801001</name>
</gene>
<sequence>MDREIINSVVCHINSHASKTVSQDEHILLLVDGHSSREGVEWTETCRRLNIVAVKLPANRTHMLQPCDQKTNKVFQQEIRRTRDLLLNMSHFSWAKTAVKIKLAVAGHKALTSDIARASFREAGLWHMDFRFMSFLDDNSTRKLNRNQGESPGMGLAMLHDADGSAISPRISAIRLMKNIDALTDGQFSAPHALAEVSVALNREYVLRNILTKNICLPKNRTPTKSRRQFFATGNSAALLTVGILKSVRARLDGRTILKSPVADVCHIQEDNVENDTSNKENIDPQKHLKAQLAVSPFDDIVSDDLPISRWPRARKQRMHVEEGELLRIRKHTAASALLGLSHYR</sequence>
<dbReference type="Gramene" id="CDF34203">
    <property type="protein sequence ID" value="CDF34203"/>
    <property type="gene ID" value="CHC_T00002801001"/>
</dbReference>
<proteinExistence type="predicted"/>